<feature type="compositionally biased region" description="Polar residues" evidence="1">
    <location>
        <begin position="1"/>
        <end position="13"/>
    </location>
</feature>
<proteinExistence type="predicted"/>
<feature type="region of interest" description="Disordered" evidence="1">
    <location>
        <begin position="100"/>
        <end position="123"/>
    </location>
</feature>
<reference evidence="2 3" key="1">
    <citation type="journal article" date="2018" name="Evol. Lett.">
        <title>Horizontal gene cluster transfer increased hallucinogenic mushroom diversity.</title>
        <authorList>
            <person name="Reynolds H.T."/>
            <person name="Vijayakumar V."/>
            <person name="Gluck-Thaler E."/>
            <person name="Korotkin H.B."/>
            <person name="Matheny P.B."/>
            <person name="Slot J.C."/>
        </authorList>
    </citation>
    <scope>NUCLEOTIDE SEQUENCE [LARGE SCALE GENOMIC DNA]</scope>
    <source>
        <strain evidence="2 3">SRW20</strain>
    </source>
</reference>
<evidence type="ECO:0000313" key="3">
    <source>
        <dbReference type="Proteomes" id="UP000284706"/>
    </source>
</evidence>
<dbReference type="AlphaFoldDB" id="A0A409W701"/>
<comment type="caution">
    <text evidence="2">The sequence shown here is derived from an EMBL/GenBank/DDBJ whole genome shotgun (WGS) entry which is preliminary data.</text>
</comment>
<name>A0A409W701_9AGAR</name>
<gene>
    <name evidence="2" type="ORF">CVT26_004441</name>
</gene>
<feature type="compositionally biased region" description="Basic residues" evidence="1">
    <location>
        <begin position="112"/>
        <end position="123"/>
    </location>
</feature>
<organism evidence="2 3">
    <name type="scientific">Gymnopilus dilepis</name>
    <dbReference type="NCBI Taxonomy" id="231916"/>
    <lineage>
        <taxon>Eukaryota</taxon>
        <taxon>Fungi</taxon>
        <taxon>Dikarya</taxon>
        <taxon>Basidiomycota</taxon>
        <taxon>Agaricomycotina</taxon>
        <taxon>Agaricomycetes</taxon>
        <taxon>Agaricomycetidae</taxon>
        <taxon>Agaricales</taxon>
        <taxon>Agaricineae</taxon>
        <taxon>Hymenogastraceae</taxon>
        <taxon>Gymnopilus</taxon>
    </lineage>
</organism>
<dbReference type="InParanoid" id="A0A409W701"/>
<feature type="compositionally biased region" description="Basic and acidic residues" evidence="1">
    <location>
        <begin position="101"/>
        <end position="111"/>
    </location>
</feature>
<dbReference type="Proteomes" id="UP000284706">
    <property type="component" value="Unassembled WGS sequence"/>
</dbReference>
<feature type="region of interest" description="Disordered" evidence="1">
    <location>
        <begin position="1"/>
        <end position="47"/>
    </location>
</feature>
<keyword evidence="3" id="KW-1185">Reference proteome</keyword>
<dbReference type="EMBL" id="NHYE01005354">
    <property type="protein sequence ID" value="PPQ74245.1"/>
    <property type="molecule type" value="Genomic_DNA"/>
</dbReference>
<protein>
    <submittedName>
        <fullName evidence="2">Uncharacterized protein</fullName>
    </submittedName>
</protein>
<accession>A0A409W701</accession>
<evidence type="ECO:0000313" key="2">
    <source>
        <dbReference type="EMBL" id="PPQ74245.1"/>
    </source>
</evidence>
<evidence type="ECO:0000256" key="1">
    <source>
        <dbReference type="SAM" id="MobiDB-lite"/>
    </source>
</evidence>
<sequence>MGPKQASIQVGTNESHEILTVQISPRPDNDANARVPRSSPEPNICSMYIDDDVSDEYSSDDSLYVAQLIRKSGRSQPQQSSSRMKISYICSAPITIAEVQKGIEKDREHSSKRGNGTKKRRKPRVYPYEVRFVEEHPPIGSPTPDRPRKFCAISKSPWRVGLPLPRSGRRLHPMNEVHDVMMLMDCRSIFKERRELLSTVMSWKKVKTRRPATA</sequence>